<dbReference type="PROSITE" id="PS50109">
    <property type="entry name" value="HIS_KIN"/>
    <property type="match status" value="1"/>
</dbReference>
<evidence type="ECO:0000256" key="8">
    <source>
        <dbReference type="SAM" id="MobiDB-lite"/>
    </source>
</evidence>
<dbReference type="InterPro" id="IPR036097">
    <property type="entry name" value="HisK_dim/P_sf"/>
</dbReference>
<dbReference type="InterPro" id="IPR051315">
    <property type="entry name" value="Bact_Chemotaxis_CheA"/>
</dbReference>
<keyword evidence="13" id="KW-1185">Reference proteome</keyword>
<dbReference type="Gene3D" id="1.20.120.160">
    <property type="entry name" value="HPT domain"/>
    <property type="match status" value="1"/>
</dbReference>
<organism evidence="12 13">
    <name type="scientific">Sphingobium lignivorans</name>
    <dbReference type="NCBI Taxonomy" id="2735886"/>
    <lineage>
        <taxon>Bacteria</taxon>
        <taxon>Pseudomonadati</taxon>
        <taxon>Pseudomonadota</taxon>
        <taxon>Alphaproteobacteria</taxon>
        <taxon>Sphingomonadales</taxon>
        <taxon>Sphingomonadaceae</taxon>
        <taxon>Sphingobium</taxon>
    </lineage>
</organism>
<dbReference type="InterPro" id="IPR002545">
    <property type="entry name" value="CheW-lke_dom"/>
</dbReference>
<dbReference type="PROSITE" id="PS50851">
    <property type="entry name" value="CHEW"/>
    <property type="match status" value="1"/>
</dbReference>
<dbReference type="Pfam" id="PF02895">
    <property type="entry name" value="H-kinase_dim"/>
    <property type="match status" value="1"/>
</dbReference>
<keyword evidence="3 7" id="KW-0597">Phosphoprotein</keyword>
<dbReference type="EC" id="2.7.13.3" evidence="2"/>
<comment type="caution">
    <text evidence="12">The sequence shown here is derived from an EMBL/GenBank/DDBJ whole genome shotgun (WGS) entry which is preliminary data.</text>
</comment>
<keyword evidence="5 12" id="KW-0418">Kinase</keyword>
<dbReference type="Gene3D" id="1.10.287.560">
    <property type="entry name" value="Histidine kinase CheA-like, homodimeric domain"/>
    <property type="match status" value="1"/>
</dbReference>
<proteinExistence type="predicted"/>
<dbReference type="PRINTS" id="PR00344">
    <property type="entry name" value="BCTRLSENSOR"/>
</dbReference>
<dbReference type="CDD" id="cd00088">
    <property type="entry name" value="HPT"/>
    <property type="match status" value="1"/>
</dbReference>
<feature type="compositionally biased region" description="Basic and acidic residues" evidence="8">
    <location>
        <begin position="155"/>
        <end position="168"/>
    </location>
</feature>
<name>A0ABR6NAU5_9SPHN</name>
<protein>
    <recommendedName>
        <fullName evidence="2">histidine kinase</fullName>
        <ecNumber evidence="2">2.7.13.3</ecNumber>
    </recommendedName>
</protein>
<dbReference type="InterPro" id="IPR036641">
    <property type="entry name" value="HPT_dom_sf"/>
</dbReference>
<dbReference type="SUPFAM" id="SSF47226">
    <property type="entry name" value="Histidine-containing phosphotransfer domain, HPT domain"/>
    <property type="match status" value="1"/>
</dbReference>
<evidence type="ECO:0000313" key="13">
    <source>
        <dbReference type="Proteomes" id="UP001138540"/>
    </source>
</evidence>
<feature type="domain" description="HPt" evidence="11">
    <location>
        <begin position="1"/>
        <end position="101"/>
    </location>
</feature>
<dbReference type="InterPro" id="IPR008207">
    <property type="entry name" value="Sig_transdc_His_kin_Hpt_dom"/>
</dbReference>
<dbReference type="InterPro" id="IPR003594">
    <property type="entry name" value="HATPase_dom"/>
</dbReference>
<evidence type="ECO:0000256" key="2">
    <source>
        <dbReference type="ARBA" id="ARBA00012438"/>
    </source>
</evidence>
<dbReference type="SMART" id="SM00073">
    <property type="entry name" value="HPT"/>
    <property type="match status" value="1"/>
</dbReference>
<dbReference type="SUPFAM" id="SSF47384">
    <property type="entry name" value="Homodimeric domain of signal transducing histidine kinase"/>
    <property type="match status" value="1"/>
</dbReference>
<dbReference type="InterPro" id="IPR036061">
    <property type="entry name" value="CheW-like_dom_sf"/>
</dbReference>
<dbReference type="PANTHER" id="PTHR43395:SF1">
    <property type="entry name" value="CHEMOTAXIS PROTEIN CHEA"/>
    <property type="match status" value="1"/>
</dbReference>
<evidence type="ECO:0000256" key="4">
    <source>
        <dbReference type="ARBA" id="ARBA00022679"/>
    </source>
</evidence>
<feature type="region of interest" description="Disordered" evidence="8">
    <location>
        <begin position="132"/>
        <end position="168"/>
    </location>
</feature>
<feature type="modified residue" description="Phosphohistidine" evidence="7">
    <location>
        <position position="44"/>
    </location>
</feature>
<evidence type="ECO:0000256" key="6">
    <source>
        <dbReference type="ARBA" id="ARBA00023012"/>
    </source>
</evidence>
<keyword evidence="6" id="KW-0902">Two-component regulatory system</keyword>
<dbReference type="Pfam" id="PF01627">
    <property type="entry name" value="Hpt"/>
    <property type="match status" value="1"/>
</dbReference>
<dbReference type="CDD" id="cd16916">
    <property type="entry name" value="HATPase_CheA-like"/>
    <property type="match status" value="1"/>
</dbReference>
<dbReference type="Gene3D" id="3.30.565.10">
    <property type="entry name" value="Histidine kinase-like ATPase, C-terminal domain"/>
    <property type="match status" value="1"/>
</dbReference>
<gene>
    <name evidence="12" type="ORF">HNP60_000375</name>
</gene>
<dbReference type="PROSITE" id="PS50894">
    <property type="entry name" value="HPT"/>
    <property type="match status" value="1"/>
</dbReference>
<dbReference type="GO" id="GO:0004673">
    <property type="term" value="F:protein histidine kinase activity"/>
    <property type="evidence" value="ECO:0007669"/>
    <property type="project" value="UniProtKB-EC"/>
</dbReference>
<feature type="domain" description="CheW-like" evidence="10">
    <location>
        <begin position="420"/>
        <end position="556"/>
    </location>
</feature>
<dbReference type="InterPro" id="IPR037006">
    <property type="entry name" value="CheA-like_homodim_sf"/>
</dbReference>
<sequence length="807" mass="86312">MDEILAEFIAETLETLETLSGEIVAWEADPTDRSRLDAFFRFFHTVKGSCGFLNLPRFERLAHGAEDVLAAVRRGERVADPATVSAVLAVMDRIGALARGIGEDVQIPDSEDDALLDALSISSGGFEIFEPLPESASEPDGAECGTDIAPAPEPLARRSSDGGNRDRAPRTIRLPLALIDQLMNGISDMVLARNDLARKMRDHGVEADLESSFERLSANVADLRDMISKTRMQRVDRLYAAIPRMVRDLTRELGKKAVLSLDGGDVEMDREMVEMVVDPLTHIVRNALDHGIEAPAARLAAGKPEAGALRIVARQSGNQIVIEISDDGRGINRAALVEKAVAAGLCTAVEAATLSDAEKLGLIFHPGLSTAASVTSVSGRGVGMDVVRANIEQIGGVIGITSLPGQGTTITMRVPLTLTIIPGLIVRCGEHFFAMPRGNVVELLHQNSSMVSIEAVGGARIATIRGEHYSLVELEDILGLPRVEGSGPRTLMVIRSSLGQPYVLGVQSVESNEELVIRPASPAITAAGVFAGMTLPDNGQPMLLLDAAGLAQVAELPLREAELRTRSAPAAAMADAREETIQALVFRERDGTTRLLPLAVVDRVEDLEASRITASNGRAFARIEDRLLPALNTQGEESGLPKSLRLHDGRDQICYLIEDVIDIIEVPATLDVPIGAGRIAGLVMVGESQLEMIDPFALFADAARTRQVAAAGQPIRCLIADAQDPWLRNILAPLLIRAGHDVSFGPQAESPDVILCGDSPPDDAAGDVPVLMLRDVAEDAGDTHTSIYRYDREKIMAAIVEAARRAA</sequence>
<dbReference type="Pfam" id="PF01584">
    <property type="entry name" value="CheW"/>
    <property type="match status" value="1"/>
</dbReference>
<dbReference type="Proteomes" id="UP001138540">
    <property type="component" value="Unassembled WGS sequence"/>
</dbReference>
<keyword evidence="4 12" id="KW-0808">Transferase</keyword>
<feature type="domain" description="Histidine kinase" evidence="9">
    <location>
        <begin position="167"/>
        <end position="418"/>
    </location>
</feature>
<evidence type="ECO:0000256" key="7">
    <source>
        <dbReference type="PROSITE-ProRule" id="PRU00110"/>
    </source>
</evidence>
<evidence type="ECO:0000259" key="10">
    <source>
        <dbReference type="PROSITE" id="PS50851"/>
    </source>
</evidence>
<dbReference type="PANTHER" id="PTHR43395">
    <property type="entry name" value="SENSOR HISTIDINE KINASE CHEA"/>
    <property type="match status" value="1"/>
</dbReference>
<accession>A0ABR6NAU5</accession>
<dbReference type="InterPro" id="IPR005467">
    <property type="entry name" value="His_kinase_dom"/>
</dbReference>
<dbReference type="RefSeq" id="WP_184149472.1">
    <property type="nucleotide sequence ID" value="NZ_JACHKA010000001.1"/>
</dbReference>
<evidence type="ECO:0000259" key="9">
    <source>
        <dbReference type="PROSITE" id="PS50109"/>
    </source>
</evidence>
<dbReference type="InterPro" id="IPR004105">
    <property type="entry name" value="CheA-like_dim"/>
</dbReference>
<dbReference type="SMART" id="SM00260">
    <property type="entry name" value="CheW"/>
    <property type="match status" value="1"/>
</dbReference>
<evidence type="ECO:0000313" key="12">
    <source>
        <dbReference type="EMBL" id="MBB5984401.1"/>
    </source>
</evidence>
<comment type="catalytic activity">
    <reaction evidence="1">
        <text>ATP + protein L-histidine = ADP + protein N-phospho-L-histidine.</text>
        <dbReference type="EC" id="2.7.13.3"/>
    </reaction>
</comment>
<evidence type="ECO:0000256" key="5">
    <source>
        <dbReference type="ARBA" id="ARBA00022777"/>
    </source>
</evidence>
<dbReference type="InterPro" id="IPR036890">
    <property type="entry name" value="HATPase_C_sf"/>
</dbReference>
<dbReference type="SUPFAM" id="SSF55874">
    <property type="entry name" value="ATPase domain of HSP90 chaperone/DNA topoisomerase II/histidine kinase"/>
    <property type="match status" value="1"/>
</dbReference>
<dbReference type="Pfam" id="PF02518">
    <property type="entry name" value="HATPase_c"/>
    <property type="match status" value="1"/>
</dbReference>
<dbReference type="SUPFAM" id="SSF50341">
    <property type="entry name" value="CheW-like"/>
    <property type="match status" value="1"/>
</dbReference>
<evidence type="ECO:0000256" key="1">
    <source>
        <dbReference type="ARBA" id="ARBA00000085"/>
    </source>
</evidence>
<evidence type="ECO:0000256" key="3">
    <source>
        <dbReference type="ARBA" id="ARBA00022553"/>
    </source>
</evidence>
<evidence type="ECO:0000259" key="11">
    <source>
        <dbReference type="PROSITE" id="PS50894"/>
    </source>
</evidence>
<dbReference type="EMBL" id="JACHKA010000001">
    <property type="protein sequence ID" value="MBB5984401.1"/>
    <property type="molecule type" value="Genomic_DNA"/>
</dbReference>
<dbReference type="InterPro" id="IPR004358">
    <property type="entry name" value="Sig_transdc_His_kin-like_C"/>
</dbReference>
<reference evidence="12 13" key="1">
    <citation type="submission" date="2020-08" db="EMBL/GenBank/DDBJ databases">
        <title>Exploring microbial biodiversity for novel pathways involved in the catabolism of aromatic compounds derived from lignin.</title>
        <authorList>
            <person name="Elkins J."/>
        </authorList>
    </citation>
    <scope>NUCLEOTIDE SEQUENCE [LARGE SCALE GENOMIC DNA]</scope>
    <source>
        <strain evidence="12 13">B1D3A</strain>
    </source>
</reference>
<dbReference type="SMART" id="SM00387">
    <property type="entry name" value="HATPase_c"/>
    <property type="match status" value="1"/>
</dbReference>
<dbReference type="SMART" id="SM01231">
    <property type="entry name" value="H-kinase_dim"/>
    <property type="match status" value="1"/>
</dbReference>